<reference evidence="18 19" key="1">
    <citation type="journal article" date="2017" name="Curr. Biol.">
        <title>Genome architecture and evolution of a unichromosomal asexual nematode.</title>
        <authorList>
            <person name="Fradin H."/>
            <person name="Zegar C."/>
            <person name="Gutwein M."/>
            <person name="Lucas J."/>
            <person name="Kovtun M."/>
            <person name="Corcoran D."/>
            <person name="Baugh L.R."/>
            <person name="Kiontke K."/>
            <person name="Gunsalus K."/>
            <person name="Fitch D.H."/>
            <person name="Piano F."/>
        </authorList>
    </citation>
    <scope>NUCLEOTIDE SEQUENCE [LARGE SCALE GENOMIC DNA]</scope>
    <source>
        <strain evidence="18">PF1309</strain>
    </source>
</reference>
<keyword evidence="10" id="KW-0249">Electron transport</keyword>
<keyword evidence="8" id="KW-0999">Mitochondrion inner membrane</keyword>
<dbReference type="STRING" id="2018661.A0A2A2LZL1"/>
<keyword evidence="13" id="KW-0472">Membrane</keyword>
<comment type="function">
    <text evidence="1">Accessory subunit of the mitochondrial membrane respiratory chain NADH dehydrogenase (Complex I), that is believed not to be involved in catalysis. Complex I functions in the transfer of electrons from NADH to the respiratory chain. The immediate electron acceptor for the enzyme is believed to be ubiquinone.</text>
</comment>
<dbReference type="Pfam" id="PF10183">
    <property type="entry name" value="ESSS"/>
    <property type="match status" value="1"/>
</dbReference>
<evidence type="ECO:0000256" key="16">
    <source>
        <dbReference type="ARBA" id="ARBA00046528"/>
    </source>
</evidence>
<evidence type="ECO:0000256" key="2">
    <source>
        <dbReference type="ARBA" id="ARBA00004434"/>
    </source>
</evidence>
<proteinExistence type="inferred from homology"/>
<comment type="similarity">
    <text evidence="3">Belongs to the complex I NDUFB11 subunit family.</text>
</comment>
<evidence type="ECO:0000256" key="3">
    <source>
        <dbReference type="ARBA" id="ARBA00008915"/>
    </source>
</evidence>
<keyword evidence="19" id="KW-1185">Reference proteome</keyword>
<feature type="compositionally biased region" description="Basic and acidic residues" evidence="17">
    <location>
        <begin position="45"/>
        <end position="66"/>
    </location>
</feature>
<keyword evidence="9" id="KW-0809">Transit peptide</keyword>
<comment type="subunit">
    <text evidence="16">Complex I is composed of 45 different subunits. Interacts with BCAP31.</text>
</comment>
<evidence type="ECO:0000256" key="9">
    <source>
        <dbReference type="ARBA" id="ARBA00022946"/>
    </source>
</evidence>
<comment type="caution">
    <text evidence="18">The sequence shown here is derived from an EMBL/GenBank/DDBJ whole genome shotgun (WGS) entry which is preliminary data.</text>
</comment>
<evidence type="ECO:0000256" key="1">
    <source>
        <dbReference type="ARBA" id="ARBA00003195"/>
    </source>
</evidence>
<dbReference type="Proteomes" id="UP000218231">
    <property type="component" value="Unassembled WGS sequence"/>
</dbReference>
<evidence type="ECO:0000256" key="4">
    <source>
        <dbReference type="ARBA" id="ARBA00018632"/>
    </source>
</evidence>
<dbReference type="PANTHER" id="PTHR13327:SF0">
    <property type="entry name" value="NADH DEHYDROGENASE [UBIQUINONE] 1 BETA SUBCOMPLEX SUBUNIT 11, MITOCHONDRIAL"/>
    <property type="match status" value="1"/>
</dbReference>
<evidence type="ECO:0000256" key="6">
    <source>
        <dbReference type="ARBA" id="ARBA00022660"/>
    </source>
</evidence>
<gene>
    <name evidence="18" type="ORF">WR25_23153</name>
</gene>
<comment type="subcellular location">
    <subcellularLocation>
        <location evidence="2">Mitochondrion inner membrane</location>
        <topology evidence="2">Single-pass membrane protein</topology>
    </subcellularLocation>
</comment>
<evidence type="ECO:0000256" key="10">
    <source>
        <dbReference type="ARBA" id="ARBA00022982"/>
    </source>
</evidence>
<keyword evidence="7" id="KW-0812">Transmembrane</keyword>
<evidence type="ECO:0000256" key="17">
    <source>
        <dbReference type="SAM" id="MobiDB-lite"/>
    </source>
</evidence>
<evidence type="ECO:0000256" key="11">
    <source>
        <dbReference type="ARBA" id="ARBA00022989"/>
    </source>
</evidence>
<feature type="region of interest" description="Disordered" evidence="17">
    <location>
        <begin position="42"/>
        <end position="68"/>
    </location>
</feature>
<evidence type="ECO:0000256" key="5">
    <source>
        <dbReference type="ARBA" id="ARBA00022448"/>
    </source>
</evidence>
<evidence type="ECO:0000256" key="8">
    <source>
        <dbReference type="ARBA" id="ARBA00022792"/>
    </source>
</evidence>
<organism evidence="18 19">
    <name type="scientific">Diploscapter pachys</name>
    <dbReference type="NCBI Taxonomy" id="2018661"/>
    <lineage>
        <taxon>Eukaryota</taxon>
        <taxon>Metazoa</taxon>
        <taxon>Ecdysozoa</taxon>
        <taxon>Nematoda</taxon>
        <taxon>Chromadorea</taxon>
        <taxon>Rhabditida</taxon>
        <taxon>Rhabditina</taxon>
        <taxon>Rhabditomorpha</taxon>
        <taxon>Rhabditoidea</taxon>
        <taxon>Rhabditidae</taxon>
        <taxon>Diploscapter</taxon>
    </lineage>
</organism>
<keyword evidence="6" id="KW-0679">Respiratory chain</keyword>
<evidence type="ECO:0000256" key="13">
    <source>
        <dbReference type="ARBA" id="ARBA00023136"/>
    </source>
</evidence>
<keyword evidence="12" id="KW-0496">Mitochondrion</keyword>
<dbReference type="OrthoDB" id="5917019at2759"/>
<evidence type="ECO:0000256" key="14">
    <source>
        <dbReference type="ARBA" id="ARBA00030753"/>
    </source>
</evidence>
<evidence type="ECO:0000256" key="15">
    <source>
        <dbReference type="ARBA" id="ARBA00031387"/>
    </source>
</evidence>
<name>A0A2A2LZL1_9BILA</name>
<dbReference type="EMBL" id="LIAE01006299">
    <property type="protein sequence ID" value="PAV91672.1"/>
    <property type="molecule type" value="Genomic_DNA"/>
</dbReference>
<dbReference type="GO" id="GO:0005743">
    <property type="term" value="C:mitochondrial inner membrane"/>
    <property type="evidence" value="ECO:0007669"/>
    <property type="project" value="UniProtKB-SubCell"/>
</dbReference>
<keyword evidence="5" id="KW-0813">Transport</keyword>
<evidence type="ECO:0000256" key="12">
    <source>
        <dbReference type="ARBA" id="ARBA00023128"/>
    </source>
</evidence>
<accession>A0A2A2LZL1</accession>
<evidence type="ECO:0000313" key="18">
    <source>
        <dbReference type="EMBL" id="PAV91672.1"/>
    </source>
</evidence>
<evidence type="ECO:0000313" key="19">
    <source>
        <dbReference type="Proteomes" id="UP000218231"/>
    </source>
</evidence>
<sequence length="205" mass="23495">MQRLAASTTLGRLRAAAGPSFPCLSSVSPLLVTASSIRGFASGHGHHDDTPPGDKNIPKQTEDYRPGSDSFAYENPWPKLNNGRLDWLFQEGWRRPLAKDQGGKVRREWIWFGQVPHDEHKDWLKHHQLSFLIVTVLTAWMTIWLCMLKSDEPVLREWALREAHLELIRREKAGLPYISPDLVPKDRVLACLPSEEELRDFEILI</sequence>
<dbReference type="InterPro" id="IPR019329">
    <property type="entry name" value="NADH_UbQ_OxRdtase_ESSS_su"/>
</dbReference>
<protein>
    <recommendedName>
        <fullName evidence="4">NADH dehydrogenase [ubiquinone] 1 beta subcomplex subunit 11, mitochondrial</fullName>
    </recommendedName>
    <alternativeName>
        <fullName evidence="15">Complex I-ESSS</fullName>
    </alternativeName>
    <alternativeName>
        <fullName evidence="14">NADH-ubiquinone oxidoreductase ESSS subunit</fullName>
    </alternativeName>
</protein>
<dbReference type="AlphaFoldDB" id="A0A2A2LZL1"/>
<keyword evidence="11" id="KW-1133">Transmembrane helix</keyword>
<dbReference type="PANTHER" id="PTHR13327">
    <property type="entry name" value="NADH-UBIQUINONE OXIDOREDUCTASE ESSS SUBUNIT, MITOCHONDRIAL PRECURSOR"/>
    <property type="match status" value="1"/>
</dbReference>
<evidence type="ECO:0000256" key="7">
    <source>
        <dbReference type="ARBA" id="ARBA00022692"/>
    </source>
</evidence>